<dbReference type="SMART" id="SM01326">
    <property type="entry name" value="PTEN_C2"/>
    <property type="match status" value="1"/>
</dbReference>
<dbReference type="PROSITE" id="PS50056">
    <property type="entry name" value="TYR_PHOSPHATASE_2"/>
    <property type="match status" value="1"/>
</dbReference>
<dbReference type="SUPFAM" id="SSF49562">
    <property type="entry name" value="C2 domain (Calcium/lipid-binding domain, CaLB)"/>
    <property type="match status" value="1"/>
</dbReference>
<feature type="compositionally biased region" description="Acidic residues" evidence="1">
    <location>
        <begin position="635"/>
        <end position="648"/>
    </location>
</feature>
<dbReference type="PANTHER" id="PTHR12305">
    <property type="entry name" value="PHOSPHATASE WITH HOMOLOGY TO TENSIN"/>
    <property type="match status" value="1"/>
</dbReference>
<dbReference type="EMBL" id="JADAQX010000308">
    <property type="protein sequence ID" value="KAF8820759.1"/>
    <property type="molecule type" value="Genomic_DNA"/>
</dbReference>
<feature type="compositionally biased region" description="Basic and acidic residues" evidence="1">
    <location>
        <begin position="551"/>
        <end position="563"/>
    </location>
</feature>
<evidence type="ECO:0000313" key="4">
    <source>
        <dbReference type="EMBL" id="KAF8820759.1"/>
    </source>
</evidence>
<reference evidence="4 5" key="1">
    <citation type="journal article" date="2020" name="bioRxiv">
        <title>Metabolic contributions of an alphaproteobacterial endosymbiont in the apicomplexan Cardiosporidium cionae.</title>
        <authorList>
            <person name="Hunter E.S."/>
            <person name="Paight C.J."/>
            <person name="Lane C.E."/>
        </authorList>
    </citation>
    <scope>NUCLEOTIDE SEQUENCE [LARGE SCALE GENOMIC DNA]</scope>
    <source>
        <strain evidence="4">ESH_2018</strain>
    </source>
</reference>
<evidence type="ECO:0000259" key="3">
    <source>
        <dbReference type="PROSITE" id="PS51182"/>
    </source>
</evidence>
<dbReference type="Pfam" id="PF10409">
    <property type="entry name" value="PTEN_C2"/>
    <property type="match status" value="1"/>
</dbReference>
<comment type="caution">
    <text evidence="4">The sequence shown here is derived from an EMBL/GenBank/DDBJ whole genome shotgun (WGS) entry which is preliminary data.</text>
</comment>
<gene>
    <name evidence="4" type="ORF">IE077_002837</name>
</gene>
<protein>
    <submittedName>
        <fullName evidence="4">Tensin-3</fullName>
    </submittedName>
</protein>
<dbReference type="InterPro" id="IPR051281">
    <property type="entry name" value="Dual-spec_lipid-protein_phosph"/>
</dbReference>
<organism evidence="4 5">
    <name type="scientific">Cardiosporidium cionae</name>
    <dbReference type="NCBI Taxonomy" id="476202"/>
    <lineage>
        <taxon>Eukaryota</taxon>
        <taxon>Sar</taxon>
        <taxon>Alveolata</taxon>
        <taxon>Apicomplexa</taxon>
        <taxon>Aconoidasida</taxon>
        <taxon>Nephromycida</taxon>
        <taxon>Cardiosporidium</taxon>
    </lineage>
</organism>
<proteinExistence type="predicted"/>
<dbReference type="InterPro" id="IPR029021">
    <property type="entry name" value="Prot-tyrosine_phosphatase-like"/>
</dbReference>
<dbReference type="InterPro" id="IPR000387">
    <property type="entry name" value="Tyr_Pase_dom"/>
</dbReference>
<feature type="region of interest" description="Disordered" evidence="1">
    <location>
        <begin position="534"/>
        <end position="571"/>
    </location>
</feature>
<feature type="domain" description="C2 tensin-type" evidence="3">
    <location>
        <begin position="292"/>
        <end position="459"/>
    </location>
</feature>
<sequence length="676" mass="76174">MATLWSFVGKISSAAEHVARELAYIPEEEAEENSGEAYSKEGEDIDISLLMNSESTLAFPEIGKGMEESLKTSHLTLRNDLSSMRDQATSSVARSAEAAGGFFKNIVSTLKPHISGVPSLLYSTLFSNSAFLHKITEQLYIMDFPEPLIIEELSQTLDSLFPSHYMILNMSERRYDTEQYFLLGQCVEIHYKGLPAPPVLVQLLLCMQAYTWLTADSGNILVVHCFHGHGRSAVFLACFMAWNGFFDHPLKALRTICKSLGLSDDFLGHILPSQRRYLGYFDVIMNGYSPHCLKLTLKRISFYGISFSDWEKNETENEEISVESIKRCNPILEIWQEGQIFYSSENASMDTFIIDEPSEMSNEGNFIDKTNSLVSTELKSFSNTHSISFPTGIEIYGDVLIRLRLSDFHKQLHSIIRAAFHTGFLTDNFLRLKKHELDGIAVDSRFSSSCYLDIQFESSANEDSEKLDEQTQIIAQARRDANEAHDGTIGYVASTVVFVLSALRRNEGWTEETHTAVMEEGKEMQPMVYLLTDTAPEEEKLPNSHSSVESISKERKEKPREGKITLSEELNPPEILETPSLISVLDTVSVPTLVRSLPEETKDESEDEGWGDEVVTESVSSLLKTPSPLPAEEMKNEEDEEDEEEDEFAIAWDINEIPPLQPWQPVEAEEPKNAES</sequence>
<feature type="domain" description="Tyrosine specific protein phosphatases" evidence="2">
    <location>
        <begin position="216"/>
        <end position="237"/>
    </location>
</feature>
<dbReference type="Gene3D" id="3.90.190.10">
    <property type="entry name" value="Protein tyrosine phosphatase superfamily"/>
    <property type="match status" value="1"/>
</dbReference>
<dbReference type="Gene3D" id="2.60.40.1110">
    <property type="match status" value="1"/>
</dbReference>
<dbReference type="InterPro" id="IPR035892">
    <property type="entry name" value="C2_domain_sf"/>
</dbReference>
<feature type="region of interest" description="Disordered" evidence="1">
    <location>
        <begin position="595"/>
        <end position="676"/>
    </location>
</feature>
<dbReference type="InterPro" id="IPR016130">
    <property type="entry name" value="Tyr_Pase_AS"/>
</dbReference>
<name>A0ABQ7J9W4_9APIC</name>
<keyword evidence="5" id="KW-1185">Reference proteome</keyword>
<accession>A0ABQ7J9W4</accession>
<dbReference type="PROSITE" id="PS51182">
    <property type="entry name" value="C2_TENSIN"/>
    <property type="match status" value="1"/>
</dbReference>
<dbReference type="PROSITE" id="PS00383">
    <property type="entry name" value="TYR_PHOSPHATASE_1"/>
    <property type="match status" value="1"/>
</dbReference>
<dbReference type="Proteomes" id="UP000823046">
    <property type="component" value="Unassembled WGS sequence"/>
</dbReference>
<feature type="compositionally biased region" description="Acidic residues" evidence="1">
    <location>
        <begin position="601"/>
        <end position="615"/>
    </location>
</feature>
<evidence type="ECO:0000259" key="2">
    <source>
        <dbReference type="PROSITE" id="PS50056"/>
    </source>
</evidence>
<evidence type="ECO:0000256" key="1">
    <source>
        <dbReference type="SAM" id="MobiDB-lite"/>
    </source>
</evidence>
<dbReference type="PANTHER" id="PTHR12305:SF94">
    <property type="entry name" value="PHOSPHATIDYLINOSITOL-3,4,5-TRISPHOSPHATE 3-PHOSPHATASE"/>
    <property type="match status" value="1"/>
</dbReference>
<dbReference type="SUPFAM" id="SSF52799">
    <property type="entry name" value="(Phosphotyrosine protein) phosphatases II"/>
    <property type="match status" value="1"/>
</dbReference>
<dbReference type="InterPro" id="IPR014020">
    <property type="entry name" value="Tensin_C2-dom"/>
</dbReference>
<evidence type="ECO:0000313" key="5">
    <source>
        <dbReference type="Proteomes" id="UP000823046"/>
    </source>
</evidence>